<name>A0A3N1NU44_9GAMM</name>
<reference evidence="4 5" key="1">
    <citation type="submission" date="2018-11" db="EMBL/GenBank/DDBJ databases">
        <title>Genomic Encyclopedia of Type Strains, Phase IV (KMG-IV): sequencing the most valuable type-strain genomes for metagenomic binning, comparative biology and taxonomic classification.</title>
        <authorList>
            <person name="Goeker M."/>
        </authorList>
    </citation>
    <scope>NUCLEOTIDE SEQUENCE [LARGE SCALE GENOMIC DNA]</scope>
    <source>
        <strain evidence="4 5">DSM 16974</strain>
    </source>
</reference>
<keyword evidence="4" id="KW-0456">Lyase</keyword>
<dbReference type="CDD" id="cd10318">
    <property type="entry name" value="RGL11"/>
    <property type="match status" value="1"/>
</dbReference>
<protein>
    <submittedName>
        <fullName evidence="4">Rhamnogalacturonan endolyase</fullName>
    </submittedName>
</protein>
<evidence type="ECO:0000259" key="2">
    <source>
        <dbReference type="Pfam" id="PF18370"/>
    </source>
</evidence>
<dbReference type="RefSeq" id="WP_170162828.1">
    <property type="nucleotide sequence ID" value="NZ_RJUK01000001.1"/>
</dbReference>
<feature type="domain" description="Rhamnogalacturonan lyase family 11 C-terminal" evidence="3">
    <location>
        <begin position="282"/>
        <end position="664"/>
    </location>
</feature>
<keyword evidence="1" id="KW-0732">Signal</keyword>
<dbReference type="Pfam" id="PF18370">
    <property type="entry name" value="RGI_lyase"/>
    <property type="match status" value="1"/>
</dbReference>
<organism evidence="4 5">
    <name type="scientific">Marinimicrobium koreense</name>
    <dbReference type="NCBI Taxonomy" id="306545"/>
    <lineage>
        <taxon>Bacteria</taxon>
        <taxon>Pseudomonadati</taxon>
        <taxon>Pseudomonadota</taxon>
        <taxon>Gammaproteobacteria</taxon>
        <taxon>Cellvibrionales</taxon>
        <taxon>Cellvibrionaceae</taxon>
        <taxon>Marinimicrobium</taxon>
    </lineage>
</organism>
<dbReference type="SUPFAM" id="SSF69318">
    <property type="entry name" value="Integrin alpha N-terminal domain"/>
    <property type="match status" value="1"/>
</dbReference>
<comment type="caution">
    <text evidence="4">The sequence shown here is derived from an EMBL/GenBank/DDBJ whole genome shotgun (WGS) entry which is preliminary data.</text>
</comment>
<keyword evidence="5" id="KW-1185">Reference proteome</keyword>
<dbReference type="Gene3D" id="2.60.40.10">
    <property type="entry name" value="Immunoglobulins"/>
    <property type="match status" value="1"/>
</dbReference>
<gene>
    <name evidence="4" type="ORF">EDC38_0258</name>
</gene>
<dbReference type="InterPro" id="IPR034641">
    <property type="entry name" value="RGL11"/>
</dbReference>
<dbReference type="EMBL" id="RJUK01000001">
    <property type="protein sequence ID" value="ROQ19673.1"/>
    <property type="molecule type" value="Genomic_DNA"/>
</dbReference>
<dbReference type="InterPro" id="IPR041624">
    <property type="entry name" value="RGI_lyase"/>
</dbReference>
<dbReference type="InterPro" id="IPR028994">
    <property type="entry name" value="Integrin_alpha_N"/>
</dbReference>
<dbReference type="Pfam" id="PF21348">
    <property type="entry name" value="RGL11_C"/>
    <property type="match status" value="2"/>
</dbReference>
<dbReference type="InterPro" id="IPR013783">
    <property type="entry name" value="Ig-like_fold"/>
</dbReference>
<dbReference type="PANTHER" id="PTHR43118">
    <property type="entry name" value="RHAMNOGALACTURONAN LYASE (EUROFUNG)"/>
    <property type="match status" value="1"/>
</dbReference>
<proteinExistence type="predicted"/>
<feature type="domain" description="Rhamnogalacturonan I lyase beta-sheet" evidence="2">
    <location>
        <begin position="63"/>
        <end position="130"/>
    </location>
</feature>
<feature type="signal peptide" evidence="1">
    <location>
        <begin position="1"/>
        <end position="31"/>
    </location>
</feature>
<dbReference type="InterPro" id="IPR049366">
    <property type="entry name" value="RGL11_C"/>
</dbReference>
<dbReference type="AlphaFoldDB" id="A0A3N1NU44"/>
<dbReference type="GO" id="GO:0016829">
    <property type="term" value="F:lyase activity"/>
    <property type="evidence" value="ECO:0007669"/>
    <property type="project" value="UniProtKB-KW"/>
</dbReference>
<accession>A0A3N1NU44</accession>
<evidence type="ECO:0000313" key="4">
    <source>
        <dbReference type="EMBL" id="ROQ19673.1"/>
    </source>
</evidence>
<sequence>MKISLHNTKLSFRRAPLGLLLLATLPGCGTALNDSDPSVAKGADQKVIKLADVKSGSQDGRFLEHLNRGLVAIPSDKGVLVSWRQLYQDPDGLSFSVYRNGELISEQPINGRSNFMDPEGKAGDEYQLKTDGQIVDVATTWSAPYLEIPLDVPEDGVTPDGDRYHYTANDASVGDLDGDGQYEIILKWDPSNAKDNSQGGYTGNALIDAYTLDGERLWRIDLGRNIRSGAHYTQFMVYDFDGDGRAEIAMKTADGTVDGEGNVIGSADADWVSHSGNPEVRDRTGSKVTEDGRYLGELKGRILQGPEYFSVFDGETGRVMDTKPYIPQRAPGNDNPTMDEMKSLWGDGYGNRSERYLAGVAFLDGEMPSIVMARGYYERTVIAAYDFRDGEISTRWTFDTLSEEIPDEYAGQGNHQLSVADIDGDRKDEIIYGAMAVDHDGSPKWSTGFGHGDALHVSDLDPENPGLEVFGVYEDIRGNGGIGSALIDAQSGRVLWTKSARKDNGRGLAANIDPRFPGAEVWALNAPELFDINGKSAGAQRPGPVNFAVWWDGDLQRELLNHNTVYKWNWETEQVDTLMKVSGMTSNNGTKATPALSGDIFGDWREEIILRSEDNQFLRVYSTPIPSEHGFTTLMHDLQYRLAIAWQNTSYNQPPHPSFYIGSDHE</sequence>
<evidence type="ECO:0000256" key="1">
    <source>
        <dbReference type="SAM" id="SignalP"/>
    </source>
</evidence>
<dbReference type="PANTHER" id="PTHR43118:SF1">
    <property type="entry name" value="RHAMNOGALACTURONAN LYASE (EUROFUNG)"/>
    <property type="match status" value="1"/>
</dbReference>
<feature type="chain" id="PRO_5018047647" evidence="1">
    <location>
        <begin position="32"/>
        <end position="666"/>
    </location>
</feature>
<feature type="domain" description="Rhamnogalacturonan lyase family 11 C-terminal" evidence="3">
    <location>
        <begin position="145"/>
        <end position="276"/>
    </location>
</feature>
<evidence type="ECO:0000313" key="5">
    <source>
        <dbReference type="Proteomes" id="UP000273643"/>
    </source>
</evidence>
<dbReference type="Proteomes" id="UP000273643">
    <property type="component" value="Unassembled WGS sequence"/>
</dbReference>
<evidence type="ECO:0000259" key="3">
    <source>
        <dbReference type="Pfam" id="PF21348"/>
    </source>
</evidence>